<dbReference type="Proteomes" id="UP000029644">
    <property type="component" value="Unassembled WGS sequence"/>
</dbReference>
<proteinExistence type="predicted"/>
<sequence length="155" mass="16923">MKIIKLTLMIITLCTWCGYSQSIEKFSIDSGGASTSAGGLQILYVIGEVNVAEQISGDLSISEGFITGGLLPTLDVNDVKVSAFQINIYPNPASDVLHVSSSERIDHMELFSVLGEKVKQNYNSDEITVKGLSTGIYLLKVFNNNRYITKKVVIK</sequence>
<evidence type="ECO:0000313" key="4">
    <source>
        <dbReference type="Proteomes" id="UP000029644"/>
    </source>
</evidence>
<accession>A0A090W1Z9</accession>
<dbReference type="AlphaFoldDB" id="A0A090W1Z9"/>
<dbReference type="NCBIfam" id="TIGR04183">
    <property type="entry name" value="Por_Secre_tail"/>
    <property type="match status" value="1"/>
</dbReference>
<dbReference type="OrthoDB" id="9813840at2"/>
<organism evidence="3 4">
    <name type="scientific">Algibacter lectus</name>
    <dbReference type="NCBI Taxonomy" id="221126"/>
    <lineage>
        <taxon>Bacteria</taxon>
        <taxon>Pseudomonadati</taxon>
        <taxon>Bacteroidota</taxon>
        <taxon>Flavobacteriia</taxon>
        <taxon>Flavobacteriales</taxon>
        <taxon>Flavobacteriaceae</taxon>
        <taxon>Algibacter</taxon>
    </lineage>
</organism>
<dbReference type="RefSeq" id="WP_042503427.1">
    <property type="nucleotide sequence ID" value="NZ_BBNQ01000003.1"/>
</dbReference>
<keyword evidence="1" id="KW-0732">Signal</keyword>
<evidence type="ECO:0000259" key="2">
    <source>
        <dbReference type="Pfam" id="PF18962"/>
    </source>
</evidence>
<reference evidence="3 4" key="1">
    <citation type="journal article" date="2014" name="Genome Announc.">
        <title>Draft Genome Sequences of Marine Flavobacterium Algibacter lectus Strains SS8 and NR4.</title>
        <authorList>
            <person name="Takatani N."/>
            <person name="Nakanishi M."/>
            <person name="Meirelles P."/>
            <person name="Mino S."/>
            <person name="Suda W."/>
            <person name="Oshima K."/>
            <person name="Hattori M."/>
            <person name="Ohkuma M."/>
            <person name="Hosokawa M."/>
            <person name="Miyashita K."/>
            <person name="Thompson F.L."/>
            <person name="Niwa A."/>
            <person name="Sawabe T."/>
            <person name="Sawabe T."/>
        </authorList>
    </citation>
    <scope>NUCLEOTIDE SEQUENCE [LARGE SCALE GENOMIC DNA]</scope>
    <source>
        <strain evidence="3 4">JCM 19300</strain>
    </source>
</reference>
<evidence type="ECO:0000313" key="3">
    <source>
        <dbReference type="EMBL" id="GAL61557.1"/>
    </source>
</evidence>
<feature type="domain" description="Secretion system C-terminal sorting" evidence="2">
    <location>
        <begin position="88"/>
        <end position="154"/>
    </location>
</feature>
<dbReference type="Pfam" id="PF18962">
    <property type="entry name" value="Por_Secre_tail"/>
    <property type="match status" value="1"/>
</dbReference>
<gene>
    <name evidence="3" type="ORF">JCM19300_1380</name>
</gene>
<comment type="caution">
    <text evidence="3">The sequence shown here is derived from an EMBL/GenBank/DDBJ whole genome shotgun (WGS) entry which is preliminary data.</text>
</comment>
<protein>
    <recommendedName>
        <fullName evidence="2">Secretion system C-terminal sorting domain-containing protein</fullName>
    </recommendedName>
</protein>
<dbReference type="EMBL" id="BBNQ01000003">
    <property type="protein sequence ID" value="GAL61557.1"/>
    <property type="molecule type" value="Genomic_DNA"/>
</dbReference>
<name>A0A090W1Z9_9FLAO</name>
<evidence type="ECO:0000256" key="1">
    <source>
        <dbReference type="ARBA" id="ARBA00022729"/>
    </source>
</evidence>
<dbReference type="InterPro" id="IPR026444">
    <property type="entry name" value="Secre_tail"/>
</dbReference>